<evidence type="ECO:0000313" key="1">
    <source>
        <dbReference type="EMBL" id="MBF6024897.1"/>
    </source>
</evidence>
<organism evidence="1 2">
    <name type="scientific">Lysobacter niastensis</name>
    <dbReference type="NCBI Taxonomy" id="380629"/>
    <lineage>
        <taxon>Bacteria</taxon>
        <taxon>Pseudomonadati</taxon>
        <taxon>Pseudomonadota</taxon>
        <taxon>Gammaproteobacteria</taxon>
        <taxon>Lysobacterales</taxon>
        <taxon>Lysobacteraceae</taxon>
        <taxon>Lysobacter</taxon>
    </lineage>
</organism>
<protein>
    <recommendedName>
        <fullName evidence="3">DNA-binding protein</fullName>
    </recommendedName>
</protein>
<accession>A0ABS0BB50</accession>
<name>A0ABS0BB50_9GAMM</name>
<proteinExistence type="predicted"/>
<dbReference type="Proteomes" id="UP001429984">
    <property type="component" value="Unassembled WGS sequence"/>
</dbReference>
<comment type="caution">
    <text evidence="1">The sequence shown here is derived from an EMBL/GenBank/DDBJ whole genome shotgun (WGS) entry which is preliminary data.</text>
</comment>
<keyword evidence="2" id="KW-1185">Reference proteome</keyword>
<sequence length="75" mass="8244">MANCTYREFRPFVKECAKVGIGKTFAYELAKDGALETFTIGRKRFVYLDSFSGLSSRGAISKAKTAGLPLEENGK</sequence>
<gene>
    <name evidence="1" type="ORF">IU514_12755</name>
</gene>
<dbReference type="EMBL" id="JADLZT010000006">
    <property type="protein sequence ID" value="MBF6024897.1"/>
    <property type="molecule type" value="Genomic_DNA"/>
</dbReference>
<evidence type="ECO:0008006" key="3">
    <source>
        <dbReference type="Google" id="ProtNLM"/>
    </source>
</evidence>
<reference evidence="1 2" key="1">
    <citation type="submission" date="2020-11" db="EMBL/GenBank/DDBJ databases">
        <title>Draft Genome Sequence and Secondary Metabolite Biosynthetic Potential of the Lysobacter niastensis Type strain DSM 18481.</title>
        <authorList>
            <person name="Turrini P."/>
            <person name="Artuso I."/>
            <person name="Tescari M."/>
            <person name="Lugli G.A."/>
            <person name="Frangipani E."/>
            <person name="Ventura M."/>
            <person name="Visca P."/>
        </authorList>
    </citation>
    <scope>NUCLEOTIDE SEQUENCE [LARGE SCALE GENOMIC DNA]</scope>
    <source>
        <strain evidence="1 2">DSM 18481</strain>
    </source>
</reference>
<evidence type="ECO:0000313" key="2">
    <source>
        <dbReference type="Proteomes" id="UP001429984"/>
    </source>
</evidence>